<evidence type="ECO:0000256" key="13">
    <source>
        <dbReference type="ARBA" id="ARBA00023026"/>
    </source>
</evidence>
<dbReference type="CDD" id="cd12914">
    <property type="entry name" value="PDC1_DGC_like"/>
    <property type="match status" value="1"/>
</dbReference>
<dbReference type="SMART" id="SM00304">
    <property type="entry name" value="HAMP"/>
    <property type="match status" value="1"/>
</dbReference>
<name>A0AA95NAE0_9BURK</name>
<dbReference type="SMART" id="SM00448">
    <property type="entry name" value="REC"/>
    <property type="match status" value="1"/>
</dbReference>
<dbReference type="InterPro" id="IPR003594">
    <property type="entry name" value="HATPase_dom"/>
</dbReference>
<evidence type="ECO:0000256" key="7">
    <source>
        <dbReference type="ARBA" id="ARBA00022729"/>
    </source>
</evidence>
<evidence type="ECO:0000256" key="19">
    <source>
        <dbReference type="SAM" id="Phobius"/>
    </source>
</evidence>
<dbReference type="InterPro" id="IPR003661">
    <property type="entry name" value="HisK_dim/P_dom"/>
</dbReference>
<evidence type="ECO:0000256" key="8">
    <source>
        <dbReference type="ARBA" id="ARBA00022741"/>
    </source>
</evidence>
<evidence type="ECO:0000259" key="20">
    <source>
        <dbReference type="PROSITE" id="PS50109"/>
    </source>
</evidence>
<dbReference type="InterPro" id="IPR036097">
    <property type="entry name" value="HisK_dim/P_sf"/>
</dbReference>
<keyword evidence="12" id="KW-0902">Two-component regulatory system</keyword>
<feature type="transmembrane region" description="Helical" evidence="19">
    <location>
        <begin position="20"/>
        <end position="42"/>
    </location>
</feature>
<organism evidence="24 25">
    <name type="scientific">Paucibacter sediminis</name>
    <dbReference type="NCBI Taxonomy" id="3019553"/>
    <lineage>
        <taxon>Bacteria</taxon>
        <taxon>Pseudomonadati</taxon>
        <taxon>Pseudomonadota</taxon>
        <taxon>Betaproteobacteria</taxon>
        <taxon>Burkholderiales</taxon>
        <taxon>Sphaerotilaceae</taxon>
        <taxon>Roseateles</taxon>
    </lineage>
</organism>
<dbReference type="InterPro" id="IPR036890">
    <property type="entry name" value="HATPase_C_sf"/>
</dbReference>
<dbReference type="SUPFAM" id="SSF52172">
    <property type="entry name" value="CheY-like"/>
    <property type="match status" value="1"/>
</dbReference>
<evidence type="ECO:0000256" key="14">
    <source>
        <dbReference type="ARBA" id="ARBA00023136"/>
    </source>
</evidence>
<accession>A0AA95NAE0</accession>
<dbReference type="InterPro" id="IPR001789">
    <property type="entry name" value="Sig_transdc_resp-reg_receiver"/>
</dbReference>
<evidence type="ECO:0000256" key="16">
    <source>
        <dbReference type="ARBA" id="ARBA00070152"/>
    </source>
</evidence>
<dbReference type="Gene3D" id="3.30.450.20">
    <property type="entry name" value="PAS domain"/>
    <property type="match status" value="2"/>
</dbReference>
<dbReference type="Proteomes" id="UP001177769">
    <property type="component" value="Chromosome"/>
</dbReference>
<dbReference type="CDD" id="cd06225">
    <property type="entry name" value="HAMP"/>
    <property type="match status" value="1"/>
</dbReference>
<dbReference type="Pfam" id="PF00672">
    <property type="entry name" value="HAMP"/>
    <property type="match status" value="1"/>
</dbReference>
<evidence type="ECO:0000256" key="3">
    <source>
        <dbReference type="ARBA" id="ARBA00012438"/>
    </source>
</evidence>
<comment type="function">
    <text evidence="15">Member of the two-component regulatory system BvgS/BvgA. Phosphorylates BvgA via a four-step phosphorelay in response to environmental signals.</text>
</comment>
<sequence length="931" mass="101175">MPNRLQARAGALLRRATLKFKLALFGILLSALGVGALSLYVVKGLRQDFQTLAAKGQSTTALFVARTLDEQLQLRVQALRALAPQVLTLLQSQPAALPAFLADKPVAATIFSRDIYLISRAGLRIAEAPARGFIGTSYADSSYFQQALSSGEPVIQPRMGRFAKQPVLIVALPLKDAAGRVVAVLCGSELLAPGSAFHFAGEVRNGETGGFHVVSLRDKLYVTSTDPKRAMNALPAAGEGSVLQRRLQGELGPLLGPDSRGIETLGAAARLKQAEWIVVAYLPTQEVFAPVHALEQRIYGGALLIALLMGGLIWWLVQRELAPLAAATQRIGALAQQGELDAGLPVSGSREIRQLLGNFNHMQARLRAQHQLIRRERDQLELTVAERTAELQTSNAELRRKQRFIHAVTDAMPGMLSYWDADQTCRFANRAYLEWYGRAPEDMLGMPMAELLGPELFARTEPHVQAVLRGERQRFARSMVKADGSEGFAWAEYMPDVVAGQVLGFYAMVTDVTALKQAERRLEELNAELAQRASQAETATHAKSEFLANMSHEIRTPLNGILGMAHLMRRASLPPAQAERLDKILRSGQHLLRLINDILDLSKIEAGQLQLEERDFLLDEAVAAAVDVVGNAIQAKGLRLELQLEGLPNALRGDATRLSQALLNYLGNALKFTETGGITLRGQLLEQGAQDCLLRFEVQDTGIGLRPEQQARLFRAFSQAEQSTARRYGGTGLGLAITQRIAALMGGEVGLRSTPGQGSCFWMTARLALAEHTVPGLLPAEPGVQAEQRLAQRHGGRRVLVVDDDPVNQLVAQGLLQEVGLVVDVAETGLEALTLLASQPYALVLMDMQLPGMDGLQATRALRKLPGCAQLPVLAMTANAFAEDREQCLQAGMDDFISKPVDPERLFATLLQWLDQADGTQRAGRALHSAA</sequence>
<keyword evidence="4 17" id="KW-0597">Phosphoprotein</keyword>
<dbReference type="InterPro" id="IPR004358">
    <property type="entry name" value="Sig_transdc_His_kin-like_C"/>
</dbReference>
<dbReference type="InterPro" id="IPR011006">
    <property type="entry name" value="CheY-like_superfamily"/>
</dbReference>
<protein>
    <recommendedName>
        <fullName evidence="16">Virulence sensor protein BvgS</fullName>
        <ecNumber evidence="3">2.7.13.3</ecNumber>
    </recommendedName>
</protein>
<dbReference type="KEGG" id="pais:PFX98_15895"/>
<dbReference type="GO" id="GO:0005524">
    <property type="term" value="F:ATP binding"/>
    <property type="evidence" value="ECO:0007669"/>
    <property type="project" value="UniProtKB-KW"/>
</dbReference>
<dbReference type="PANTHER" id="PTHR45339">
    <property type="entry name" value="HYBRID SIGNAL TRANSDUCTION HISTIDINE KINASE J"/>
    <property type="match status" value="1"/>
</dbReference>
<dbReference type="InterPro" id="IPR035965">
    <property type="entry name" value="PAS-like_dom_sf"/>
</dbReference>
<evidence type="ECO:0000256" key="12">
    <source>
        <dbReference type="ARBA" id="ARBA00023012"/>
    </source>
</evidence>
<keyword evidence="8" id="KW-0547">Nucleotide-binding</keyword>
<evidence type="ECO:0000256" key="17">
    <source>
        <dbReference type="PROSITE-ProRule" id="PRU00169"/>
    </source>
</evidence>
<dbReference type="NCBIfam" id="TIGR00229">
    <property type="entry name" value="sensory_box"/>
    <property type="match status" value="1"/>
</dbReference>
<keyword evidence="13" id="KW-0843">Virulence</keyword>
<dbReference type="Gene3D" id="3.30.565.10">
    <property type="entry name" value="Histidine kinase-like ATPase, C-terminal domain"/>
    <property type="match status" value="1"/>
</dbReference>
<evidence type="ECO:0000256" key="2">
    <source>
        <dbReference type="ARBA" id="ARBA00004370"/>
    </source>
</evidence>
<evidence type="ECO:0000313" key="25">
    <source>
        <dbReference type="Proteomes" id="UP001177769"/>
    </source>
</evidence>
<dbReference type="Pfam" id="PF00512">
    <property type="entry name" value="HisKA"/>
    <property type="match status" value="1"/>
</dbReference>
<keyword evidence="25" id="KW-1185">Reference proteome</keyword>
<reference evidence="24" key="1">
    <citation type="submission" date="2023-01" db="EMBL/GenBank/DDBJ databases">
        <title>Whole genome sequence of Paucibacter sp. S2-9 isolated from pond sediment.</title>
        <authorList>
            <person name="Jung J.Y."/>
        </authorList>
    </citation>
    <scope>NUCLEOTIDE SEQUENCE</scope>
    <source>
        <strain evidence="24">S2-9</strain>
    </source>
</reference>
<dbReference type="CDD" id="cd00082">
    <property type="entry name" value="HisKA"/>
    <property type="match status" value="1"/>
</dbReference>
<dbReference type="SUPFAM" id="SSF55785">
    <property type="entry name" value="PYP-like sensor domain (PAS domain)"/>
    <property type="match status" value="1"/>
</dbReference>
<dbReference type="CDD" id="cd17546">
    <property type="entry name" value="REC_hyHK_CKI1_RcsC-like"/>
    <property type="match status" value="1"/>
</dbReference>
<gene>
    <name evidence="24" type="ORF">PFX98_15895</name>
</gene>
<evidence type="ECO:0000256" key="5">
    <source>
        <dbReference type="ARBA" id="ARBA00022679"/>
    </source>
</evidence>
<feature type="coiled-coil region" evidence="18">
    <location>
        <begin position="508"/>
        <end position="542"/>
    </location>
</feature>
<keyword evidence="11 19" id="KW-1133">Transmembrane helix</keyword>
<feature type="modified residue" description="4-aspartylphosphate" evidence="17">
    <location>
        <position position="847"/>
    </location>
</feature>
<evidence type="ECO:0000259" key="22">
    <source>
        <dbReference type="PROSITE" id="PS50112"/>
    </source>
</evidence>
<comment type="catalytic activity">
    <reaction evidence="1">
        <text>ATP + protein L-histidine = ADP + protein N-phospho-L-histidine.</text>
        <dbReference type="EC" id="2.7.13.3"/>
    </reaction>
</comment>
<dbReference type="CDD" id="cd16922">
    <property type="entry name" value="HATPase_EvgS-ArcB-TorS-like"/>
    <property type="match status" value="1"/>
</dbReference>
<dbReference type="RefSeq" id="WP_285231457.1">
    <property type="nucleotide sequence ID" value="NZ_CP116346.1"/>
</dbReference>
<comment type="subcellular location">
    <subcellularLocation>
        <location evidence="2">Membrane</location>
    </subcellularLocation>
</comment>
<evidence type="ECO:0000256" key="9">
    <source>
        <dbReference type="ARBA" id="ARBA00022777"/>
    </source>
</evidence>
<dbReference type="PANTHER" id="PTHR45339:SF5">
    <property type="entry name" value="HISTIDINE KINASE"/>
    <property type="match status" value="1"/>
</dbReference>
<evidence type="ECO:0000259" key="21">
    <source>
        <dbReference type="PROSITE" id="PS50110"/>
    </source>
</evidence>
<keyword evidence="18" id="KW-0175">Coiled coil</keyword>
<dbReference type="Pfam" id="PF00072">
    <property type="entry name" value="Response_reg"/>
    <property type="match status" value="1"/>
</dbReference>
<dbReference type="GO" id="GO:0016020">
    <property type="term" value="C:membrane"/>
    <property type="evidence" value="ECO:0007669"/>
    <property type="project" value="UniProtKB-SubCell"/>
</dbReference>
<feature type="domain" description="HAMP" evidence="23">
    <location>
        <begin position="318"/>
        <end position="371"/>
    </location>
</feature>
<feature type="domain" description="PAS" evidence="22">
    <location>
        <begin position="401"/>
        <end position="471"/>
    </location>
</feature>
<dbReference type="AlphaFoldDB" id="A0AA95NAE0"/>
<dbReference type="EC" id="2.7.13.3" evidence="3"/>
<keyword evidence="7" id="KW-0732">Signal</keyword>
<dbReference type="PROSITE" id="PS50110">
    <property type="entry name" value="RESPONSE_REGULATORY"/>
    <property type="match status" value="1"/>
</dbReference>
<dbReference type="InterPro" id="IPR013656">
    <property type="entry name" value="PAS_4"/>
</dbReference>
<dbReference type="GO" id="GO:0000155">
    <property type="term" value="F:phosphorelay sensor kinase activity"/>
    <property type="evidence" value="ECO:0007669"/>
    <property type="project" value="InterPro"/>
</dbReference>
<dbReference type="PROSITE" id="PS50885">
    <property type="entry name" value="HAMP"/>
    <property type="match status" value="1"/>
</dbReference>
<evidence type="ECO:0000256" key="10">
    <source>
        <dbReference type="ARBA" id="ARBA00022840"/>
    </source>
</evidence>
<feature type="domain" description="Response regulatory" evidence="21">
    <location>
        <begin position="798"/>
        <end position="914"/>
    </location>
</feature>
<dbReference type="PRINTS" id="PR00344">
    <property type="entry name" value="BCTRLSENSOR"/>
</dbReference>
<keyword evidence="10" id="KW-0067">ATP-binding</keyword>
<keyword evidence="6 19" id="KW-0812">Transmembrane</keyword>
<dbReference type="EMBL" id="CP116346">
    <property type="protein sequence ID" value="WIT10389.1"/>
    <property type="molecule type" value="Genomic_DNA"/>
</dbReference>
<keyword evidence="5" id="KW-0808">Transferase</keyword>
<dbReference type="SMART" id="SM00387">
    <property type="entry name" value="HATPase_c"/>
    <property type="match status" value="1"/>
</dbReference>
<evidence type="ECO:0000256" key="11">
    <source>
        <dbReference type="ARBA" id="ARBA00022989"/>
    </source>
</evidence>
<dbReference type="SUPFAM" id="SSF47384">
    <property type="entry name" value="Homodimeric domain of signal transducing histidine kinase"/>
    <property type="match status" value="1"/>
</dbReference>
<keyword evidence="9" id="KW-0418">Kinase</keyword>
<dbReference type="InterPro" id="IPR005467">
    <property type="entry name" value="His_kinase_dom"/>
</dbReference>
<evidence type="ECO:0000256" key="1">
    <source>
        <dbReference type="ARBA" id="ARBA00000085"/>
    </source>
</evidence>
<proteinExistence type="predicted"/>
<dbReference type="Gene3D" id="1.10.287.130">
    <property type="match status" value="1"/>
</dbReference>
<feature type="domain" description="Histidine kinase" evidence="20">
    <location>
        <begin position="549"/>
        <end position="769"/>
    </location>
</feature>
<evidence type="ECO:0000256" key="18">
    <source>
        <dbReference type="SAM" id="Coils"/>
    </source>
</evidence>
<dbReference type="PROSITE" id="PS50112">
    <property type="entry name" value="PAS"/>
    <property type="match status" value="1"/>
</dbReference>
<evidence type="ECO:0000256" key="6">
    <source>
        <dbReference type="ARBA" id="ARBA00022692"/>
    </source>
</evidence>
<dbReference type="Gene3D" id="6.10.340.10">
    <property type="match status" value="1"/>
</dbReference>
<dbReference type="Gene3D" id="3.40.50.2300">
    <property type="match status" value="1"/>
</dbReference>
<evidence type="ECO:0000313" key="24">
    <source>
        <dbReference type="EMBL" id="WIT10389.1"/>
    </source>
</evidence>
<evidence type="ECO:0000259" key="23">
    <source>
        <dbReference type="PROSITE" id="PS50885"/>
    </source>
</evidence>
<dbReference type="SMART" id="SM00091">
    <property type="entry name" value="PAS"/>
    <property type="match status" value="1"/>
</dbReference>
<evidence type="ECO:0000256" key="15">
    <source>
        <dbReference type="ARBA" id="ARBA00058004"/>
    </source>
</evidence>
<dbReference type="FunFam" id="1.10.287.130:FF:000004">
    <property type="entry name" value="Ethylene receptor 1"/>
    <property type="match status" value="1"/>
</dbReference>
<dbReference type="CDD" id="cd00130">
    <property type="entry name" value="PAS"/>
    <property type="match status" value="1"/>
</dbReference>
<dbReference type="Pfam" id="PF02518">
    <property type="entry name" value="HATPase_c"/>
    <property type="match status" value="1"/>
</dbReference>
<evidence type="ECO:0000256" key="4">
    <source>
        <dbReference type="ARBA" id="ARBA00022553"/>
    </source>
</evidence>
<dbReference type="Pfam" id="PF08448">
    <property type="entry name" value="PAS_4"/>
    <property type="match status" value="1"/>
</dbReference>
<dbReference type="FunFam" id="3.30.565.10:FF:000010">
    <property type="entry name" value="Sensor histidine kinase RcsC"/>
    <property type="match status" value="1"/>
</dbReference>
<keyword evidence="14 19" id="KW-0472">Membrane</keyword>
<dbReference type="PROSITE" id="PS50109">
    <property type="entry name" value="HIS_KIN"/>
    <property type="match status" value="1"/>
</dbReference>
<dbReference type="InterPro" id="IPR003660">
    <property type="entry name" value="HAMP_dom"/>
</dbReference>
<dbReference type="InterPro" id="IPR000014">
    <property type="entry name" value="PAS"/>
</dbReference>
<dbReference type="SUPFAM" id="SSF55874">
    <property type="entry name" value="ATPase domain of HSP90 chaperone/DNA topoisomerase II/histidine kinase"/>
    <property type="match status" value="1"/>
</dbReference>
<dbReference type="SMART" id="SM00388">
    <property type="entry name" value="HisKA"/>
    <property type="match status" value="1"/>
</dbReference>